<protein>
    <recommendedName>
        <fullName evidence="4">Adhesin domain-containing protein</fullName>
    </recommendedName>
</protein>
<sequence length="359" mass="39413">MKLKFNLLLCLVLPLFTFATKGGVTYKKTINKEFTVSAGTAFSLSNKYGKVVFHAWNKNEVKAVITITGFGNNDQEAQGIAESVSIDAVQNGANLSLNTVYTAAQSGSWFSWGNKKDSKDYVNIDYDVYIPESLSRLKVENHFGDVIADRLKFPAELVLNYCAYDIRDAEDLQLRVNYCDKGRIGKANSVVIKGNYSDLKAEQLGQLEVSSNYSNYTITNLGTLKIAANYDNYKIQRVDRVNGHVTFSDTNIGDLVENINMKITYGDLNITKVLPGFKGADLVLTFSDLKLNLPRKLPLRLDFVMVNGGLSTSGLELKNVNSNKTSSTQIYKAQAGGGGEGSPVIRIRGTNADANVTGY</sequence>
<keyword evidence="1" id="KW-0732">Signal</keyword>
<feature type="chain" id="PRO_5013205000" description="Adhesin domain-containing protein" evidence="1">
    <location>
        <begin position="22"/>
        <end position="359"/>
    </location>
</feature>
<proteinExistence type="predicted"/>
<dbReference type="EMBL" id="FUWZ01000001">
    <property type="protein sequence ID" value="SJZ70799.1"/>
    <property type="molecule type" value="Genomic_DNA"/>
</dbReference>
<accession>A0A1T4MUT4</accession>
<dbReference type="RefSeq" id="WP_078667900.1">
    <property type="nucleotide sequence ID" value="NZ_FUWZ01000001.1"/>
</dbReference>
<dbReference type="STRING" id="634771.SAMN04488128_1011289"/>
<evidence type="ECO:0000313" key="3">
    <source>
        <dbReference type="Proteomes" id="UP000190367"/>
    </source>
</evidence>
<dbReference type="Proteomes" id="UP000190367">
    <property type="component" value="Unassembled WGS sequence"/>
</dbReference>
<reference evidence="3" key="1">
    <citation type="submission" date="2017-02" db="EMBL/GenBank/DDBJ databases">
        <authorList>
            <person name="Varghese N."/>
            <person name="Submissions S."/>
        </authorList>
    </citation>
    <scope>NUCLEOTIDE SEQUENCE [LARGE SCALE GENOMIC DNA]</scope>
    <source>
        <strain evidence="3">DSM 22224</strain>
    </source>
</reference>
<evidence type="ECO:0008006" key="4">
    <source>
        <dbReference type="Google" id="ProtNLM"/>
    </source>
</evidence>
<keyword evidence="3" id="KW-1185">Reference proteome</keyword>
<feature type="signal peptide" evidence="1">
    <location>
        <begin position="1"/>
        <end position="21"/>
    </location>
</feature>
<evidence type="ECO:0000313" key="2">
    <source>
        <dbReference type="EMBL" id="SJZ70799.1"/>
    </source>
</evidence>
<evidence type="ECO:0000256" key="1">
    <source>
        <dbReference type="SAM" id="SignalP"/>
    </source>
</evidence>
<dbReference type="OrthoDB" id="1117657at2"/>
<dbReference type="AlphaFoldDB" id="A0A1T4MUT4"/>
<name>A0A1T4MUT4_9BACT</name>
<organism evidence="2 3">
    <name type="scientific">Chitinophaga eiseniae</name>
    <dbReference type="NCBI Taxonomy" id="634771"/>
    <lineage>
        <taxon>Bacteria</taxon>
        <taxon>Pseudomonadati</taxon>
        <taxon>Bacteroidota</taxon>
        <taxon>Chitinophagia</taxon>
        <taxon>Chitinophagales</taxon>
        <taxon>Chitinophagaceae</taxon>
        <taxon>Chitinophaga</taxon>
    </lineage>
</organism>
<gene>
    <name evidence="2" type="ORF">SAMN04488128_1011289</name>
</gene>